<dbReference type="GO" id="GO:0015288">
    <property type="term" value="F:porin activity"/>
    <property type="evidence" value="ECO:0007669"/>
    <property type="project" value="TreeGrafter"/>
</dbReference>
<organism evidence="9 10">
    <name type="scientific">Cyclonatronum proteinivorum</name>
    <dbReference type="NCBI Taxonomy" id="1457365"/>
    <lineage>
        <taxon>Bacteria</taxon>
        <taxon>Pseudomonadati</taxon>
        <taxon>Balneolota</taxon>
        <taxon>Balneolia</taxon>
        <taxon>Balneolales</taxon>
        <taxon>Cyclonatronaceae</taxon>
        <taxon>Cyclonatronum</taxon>
    </lineage>
</organism>
<feature type="coiled-coil region" evidence="8">
    <location>
        <begin position="176"/>
        <end position="231"/>
    </location>
</feature>
<keyword evidence="6" id="KW-0472">Membrane</keyword>
<dbReference type="Proteomes" id="UP000254808">
    <property type="component" value="Chromosome"/>
</dbReference>
<dbReference type="Gene3D" id="1.20.1600.10">
    <property type="entry name" value="Outer membrane efflux proteins (OEP)"/>
    <property type="match status" value="1"/>
</dbReference>
<dbReference type="RefSeq" id="WP_164682707.1">
    <property type="nucleotide sequence ID" value="NZ_CP027806.1"/>
</dbReference>
<evidence type="ECO:0000256" key="2">
    <source>
        <dbReference type="ARBA" id="ARBA00007613"/>
    </source>
</evidence>
<evidence type="ECO:0000256" key="3">
    <source>
        <dbReference type="ARBA" id="ARBA00022448"/>
    </source>
</evidence>
<evidence type="ECO:0000256" key="8">
    <source>
        <dbReference type="SAM" id="Coils"/>
    </source>
</evidence>
<evidence type="ECO:0000256" key="1">
    <source>
        <dbReference type="ARBA" id="ARBA00004442"/>
    </source>
</evidence>
<evidence type="ECO:0000256" key="6">
    <source>
        <dbReference type="ARBA" id="ARBA00023136"/>
    </source>
</evidence>
<comment type="subcellular location">
    <subcellularLocation>
        <location evidence="1">Cell outer membrane</location>
    </subcellularLocation>
</comment>
<evidence type="ECO:0000313" key="9">
    <source>
        <dbReference type="EMBL" id="AXJ01374.1"/>
    </source>
</evidence>
<protein>
    <submittedName>
        <fullName evidence="9">Outer membrane protein TolC</fullName>
    </submittedName>
</protein>
<keyword evidence="4" id="KW-1134">Transmembrane beta strand</keyword>
<dbReference type="GO" id="GO:1990281">
    <property type="term" value="C:efflux pump complex"/>
    <property type="evidence" value="ECO:0007669"/>
    <property type="project" value="TreeGrafter"/>
</dbReference>
<evidence type="ECO:0000256" key="7">
    <source>
        <dbReference type="ARBA" id="ARBA00023237"/>
    </source>
</evidence>
<dbReference type="SUPFAM" id="SSF56954">
    <property type="entry name" value="Outer membrane efflux proteins (OEP)"/>
    <property type="match status" value="1"/>
</dbReference>
<comment type="similarity">
    <text evidence="2">Belongs to the outer membrane factor (OMF) (TC 1.B.17) family.</text>
</comment>
<dbReference type="AlphaFoldDB" id="A0A345ULM2"/>
<dbReference type="InterPro" id="IPR003423">
    <property type="entry name" value="OMP_efflux"/>
</dbReference>
<keyword evidence="3" id="KW-0813">Transport</keyword>
<dbReference type="KEGG" id="cprv:CYPRO_2125"/>
<dbReference type="PANTHER" id="PTHR30026:SF21">
    <property type="entry name" value="SLR1270 PROTEIN"/>
    <property type="match status" value="1"/>
</dbReference>
<keyword evidence="7" id="KW-0998">Cell outer membrane</keyword>
<sequence>MRVSGLLFVPILLLLFGAPLQLSAQQTLELSLEQALELAAENNRDIAMKRHEQQVAQAQYRQTSAVFLPSVSLEYQAVSTDDPLNVFGFRLKQERVTAPDFDPARLNNPGSYENYAARITVQQPVFNADMMFARRASRSQTEAAGEMLDGTAAMITFQVKQAYYKLVLYGQIQQVIAEAAETAAAYEKQAQNFYNEGMLSREDLLAARVHRLELESRLAKSANEAETAQEKLSLLLGMDAMTRILPTDSLQQQAGFLPDSAAVETPPDNAFVRAAALQAEAAGYMVKSAAYSFVPRLNVFGSFELNDNDPFGFGASAYMIGASLSWNVFSGFQQAGRRAEASARARMARTGLDQFQQQQHTDLRQAARSLEHALNRISLSEEAVAGATENARIRGNRFAEGLERTTDLLLAETRLSESRLQQLEAFFQYNMSAAALELLLGN</sequence>
<evidence type="ECO:0000256" key="5">
    <source>
        <dbReference type="ARBA" id="ARBA00022692"/>
    </source>
</evidence>
<dbReference type="GO" id="GO:0015562">
    <property type="term" value="F:efflux transmembrane transporter activity"/>
    <property type="evidence" value="ECO:0007669"/>
    <property type="project" value="InterPro"/>
</dbReference>
<evidence type="ECO:0000313" key="10">
    <source>
        <dbReference type="Proteomes" id="UP000254808"/>
    </source>
</evidence>
<proteinExistence type="inferred from homology"/>
<accession>A0A345ULM2</accession>
<keyword evidence="8" id="KW-0175">Coiled coil</keyword>
<dbReference type="PANTHER" id="PTHR30026">
    <property type="entry name" value="OUTER MEMBRANE PROTEIN TOLC"/>
    <property type="match status" value="1"/>
</dbReference>
<name>A0A345ULM2_9BACT</name>
<keyword evidence="5" id="KW-0812">Transmembrane</keyword>
<gene>
    <name evidence="9" type="ORF">CYPRO_2125</name>
</gene>
<dbReference type="GO" id="GO:0009279">
    <property type="term" value="C:cell outer membrane"/>
    <property type="evidence" value="ECO:0007669"/>
    <property type="project" value="UniProtKB-SubCell"/>
</dbReference>
<evidence type="ECO:0000256" key="4">
    <source>
        <dbReference type="ARBA" id="ARBA00022452"/>
    </source>
</evidence>
<dbReference type="InterPro" id="IPR051906">
    <property type="entry name" value="TolC-like"/>
</dbReference>
<dbReference type="EMBL" id="CP027806">
    <property type="protein sequence ID" value="AXJ01374.1"/>
    <property type="molecule type" value="Genomic_DNA"/>
</dbReference>
<dbReference type="Pfam" id="PF02321">
    <property type="entry name" value="OEP"/>
    <property type="match status" value="2"/>
</dbReference>
<keyword evidence="10" id="KW-1185">Reference proteome</keyword>
<reference evidence="9 10" key="1">
    <citation type="submission" date="2018-03" db="EMBL/GenBank/DDBJ databases">
        <title>Phenotypic and genomic properties of Cyclonatronum proteinivorum gen. nov., sp. nov., a haloalkaliphilic bacteroidete from soda lakes possessing Na+-translocating rhodopsin.</title>
        <authorList>
            <person name="Toshchakov S.V."/>
            <person name="Korzhenkov A."/>
            <person name="Samarov N.I."/>
            <person name="Kublanov I.V."/>
            <person name="Muntyan M.S."/>
            <person name="Sorokin D.Y."/>
        </authorList>
    </citation>
    <scope>NUCLEOTIDE SEQUENCE [LARGE SCALE GENOMIC DNA]</scope>
    <source>
        <strain evidence="9 10">Omega</strain>
    </source>
</reference>